<protein>
    <submittedName>
        <fullName evidence="2">Uncharacterized protein</fullName>
    </submittedName>
</protein>
<reference evidence="2" key="1">
    <citation type="journal article" date="2021" name="Nat. Commun.">
        <title>Genetic determinants of endophytism in the Arabidopsis root mycobiome.</title>
        <authorList>
            <person name="Mesny F."/>
            <person name="Miyauchi S."/>
            <person name="Thiergart T."/>
            <person name="Pickel B."/>
            <person name="Atanasova L."/>
            <person name="Karlsson M."/>
            <person name="Huettel B."/>
            <person name="Barry K.W."/>
            <person name="Haridas S."/>
            <person name="Chen C."/>
            <person name="Bauer D."/>
            <person name="Andreopoulos W."/>
            <person name="Pangilinan J."/>
            <person name="LaButti K."/>
            <person name="Riley R."/>
            <person name="Lipzen A."/>
            <person name="Clum A."/>
            <person name="Drula E."/>
            <person name="Henrissat B."/>
            <person name="Kohler A."/>
            <person name="Grigoriev I.V."/>
            <person name="Martin F.M."/>
            <person name="Hacquard S."/>
        </authorList>
    </citation>
    <scope>NUCLEOTIDE SEQUENCE</scope>
    <source>
        <strain evidence="2">MPI-CAGE-CH-0243</strain>
    </source>
</reference>
<gene>
    <name evidence="2" type="ORF">B0J11DRAFT_148242</name>
</gene>
<evidence type="ECO:0000313" key="3">
    <source>
        <dbReference type="Proteomes" id="UP000700596"/>
    </source>
</evidence>
<proteinExistence type="predicted"/>
<dbReference type="Proteomes" id="UP000700596">
    <property type="component" value="Unassembled WGS sequence"/>
</dbReference>
<keyword evidence="1" id="KW-0472">Membrane</keyword>
<accession>A0A9P9E987</accession>
<keyword evidence="1" id="KW-0812">Transmembrane</keyword>
<name>A0A9P9E987_9PLEO</name>
<dbReference type="AlphaFoldDB" id="A0A9P9E987"/>
<comment type="caution">
    <text evidence="2">The sequence shown here is derived from an EMBL/GenBank/DDBJ whole genome shotgun (WGS) entry which is preliminary data.</text>
</comment>
<sequence>MSKLQAKPSDSACAVPIGPGPTCCKPFQGLFQTTPARPAQGSHRFYPPIVTRMEKTFEPQTDMRLSVGRSHGHGHDHCHNNSKMPNVLPVTITSATELLIVMIMVKSMTTYVSFLQISFNSFFVLLFILVSQCFDTCFSSMRSYAYFVFFQILCSHETGGPSHGPSFADPHTLYTRKLGQP</sequence>
<evidence type="ECO:0000313" key="2">
    <source>
        <dbReference type="EMBL" id="KAH7134919.1"/>
    </source>
</evidence>
<feature type="transmembrane region" description="Helical" evidence="1">
    <location>
        <begin position="111"/>
        <end position="134"/>
    </location>
</feature>
<dbReference type="EMBL" id="JAGMWT010000002">
    <property type="protein sequence ID" value="KAH7134919.1"/>
    <property type="molecule type" value="Genomic_DNA"/>
</dbReference>
<keyword evidence="1" id="KW-1133">Transmembrane helix</keyword>
<organism evidence="2 3">
    <name type="scientific">Dendryphion nanum</name>
    <dbReference type="NCBI Taxonomy" id="256645"/>
    <lineage>
        <taxon>Eukaryota</taxon>
        <taxon>Fungi</taxon>
        <taxon>Dikarya</taxon>
        <taxon>Ascomycota</taxon>
        <taxon>Pezizomycotina</taxon>
        <taxon>Dothideomycetes</taxon>
        <taxon>Pleosporomycetidae</taxon>
        <taxon>Pleosporales</taxon>
        <taxon>Torulaceae</taxon>
        <taxon>Dendryphion</taxon>
    </lineage>
</organism>
<keyword evidence="3" id="KW-1185">Reference proteome</keyword>
<evidence type="ECO:0000256" key="1">
    <source>
        <dbReference type="SAM" id="Phobius"/>
    </source>
</evidence>